<dbReference type="Proteomes" id="UP000218172">
    <property type="component" value="Unassembled WGS sequence"/>
</dbReference>
<dbReference type="AlphaFoldDB" id="A0A2A4MFA4"/>
<keyword evidence="1" id="KW-0812">Transmembrane</keyword>
<proteinExistence type="predicted"/>
<feature type="transmembrane region" description="Helical" evidence="1">
    <location>
        <begin position="41"/>
        <end position="62"/>
    </location>
</feature>
<name>A0A2A4MFA4_9GAMM</name>
<accession>A0A2A4MFA4</accession>
<protein>
    <submittedName>
        <fullName evidence="2">Uncharacterized protein</fullName>
    </submittedName>
</protein>
<feature type="transmembrane region" description="Helical" evidence="1">
    <location>
        <begin position="69"/>
        <end position="89"/>
    </location>
</feature>
<evidence type="ECO:0000313" key="2">
    <source>
        <dbReference type="EMBL" id="PCH58775.1"/>
    </source>
</evidence>
<evidence type="ECO:0000256" key="1">
    <source>
        <dbReference type="SAM" id="Phobius"/>
    </source>
</evidence>
<comment type="caution">
    <text evidence="2">The sequence shown here is derived from an EMBL/GenBank/DDBJ whole genome shotgun (WGS) entry which is preliminary data.</text>
</comment>
<organism evidence="2 3">
    <name type="scientific">SAR86 cluster bacterium</name>
    <dbReference type="NCBI Taxonomy" id="2030880"/>
    <lineage>
        <taxon>Bacteria</taxon>
        <taxon>Pseudomonadati</taxon>
        <taxon>Pseudomonadota</taxon>
        <taxon>Gammaproteobacteria</taxon>
        <taxon>SAR86 cluster</taxon>
    </lineage>
</organism>
<reference evidence="3" key="1">
    <citation type="submission" date="2017-08" db="EMBL/GenBank/DDBJ databases">
        <title>A dynamic microbial community with high functional redundancy inhabits the cold, oxic subseafloor aquifer.</title>
        <authorList>
            <person name="Tully B.J."/>
            <person name="Wheat C.G."/>
            <person name="Glazer B.T."/>
            <person name="Huber J.A."/>
        </authorList>
    </citation>
    <scope>NUCLEOTIDE SEQUENCE [LARGE SCALE GENOMIC DNA]</scope>
</reference>
<gene>
    <name evidence="2" type="ORF">COC19_08215</name>
</gene>
<keyword evidence="1" id="KW-0472">Membrane</keyword>
<keyword evidence="1" id="KW-1133">Transmembrane helix</keyword>
<sequence>MKPAMSQRITSLAALLLALLVIVSMEKNAAFIGSQLLLLRALIVGIVISCLLIAAAAFIPAFKKRPLKIITSIVLASCLGSVAYFYLYVSGTSSESILAQQLDSALITDKSSNGIIEVGFSYPIYTPTISVSNQGLYTRELSVYLRMTDANNEVALFRAVRTDIEGNALSVEASVRGMLSRNSGYLYSPLVIPPFTTVSGKVVFIISDLDDGTTFTEALGRAYQAQFELREPLSGELILAFPLDRI</sequence>
<evidence type="ECO:0000313" key="3">
    <source>
        <dbReference type="Proteomes" id="UP000218172"/>
    </source>
</evidence>
<dbReference type="EMBL" id="NVQR01000152">
    <property type="protein sequence ID" value="PCH58775.1"/>
    <property type="molecule type" value="Genomic_DNA"/>
</dbReference>